<proteinExistence type="inferred from homology"/>
<evidence type="ECO:0000256" key="3">
    <source>
        <dbReference type="ARBA" id="ARBA00022729"/>
    </source>
</evidence>
<evidence type="ECO:0000313" key="8">
    <source>
        <dbReference type="Proteomes" id="UP000664882"/>
    </source>
</evidence>
<evidence type="ECO:0000256" key="4">
    <source>
        <dbReference type="ARBA" id="ARBA00023136"/>
    </source>
</evidence>
<dbReference type="PANTHER" id="PTHR38776">
    <property type="entry name" value="MLTA-INTERACTING PROTEIN-RELATED"/>
    <property type="match status" value="1"/>
</dbReference>
<name>A0ABS3NHN5_9GAMM</name>
<feature type="chain" id="PRO_5047329599" evidence="6">
    <location>
        <begin position="23"/>
        <end position="252"/>
    </location>
</feature>
<feature type="signal peptide" evidence="6">
    <location>
        <begin position="1"/>
        <end position="22"/>
    </location>
</feature>
<reference evidence="7 8" key="1">
    <citation type="submission" date="2021-03" db="EMBL/GenBank/DDBJ databases">
        <title>Oceanisphaera sp. nov., isolated from the intestine.</title>
        <authorList>
            <person name="Zhao L.-H."/>
            <person name="Shi L.-F."/>
        </authorList>
    </citation>
    <scope>NUCLEOTIDE SEQUENCE [LARGE SCALE GENOMIC DNA]</scope>
    <source>
        <strain evidence="7 8">DM8</strain>
    </source>
</reference>
<comment type="similarity">
    <text evidence="2">Belongs to the MipA/OmpV family.</text>
</comment>
<evidence type="ECO:0000256" key="6">
    <source>
        <dbReference type="SAM" id="SignalP"/>
    </source>
</evidence>
<dbReference type="EMBL" id="JAGDFX010000012">
    <property type="protein sequence ID" value="MBO1520104.1"/>
    <property type="molecule type" value="Genomic_DNA"/>
</dbReference>
<gene>
    <name evidence="7" type="ORF">J3U76_10810</name>
</gene>
<organism evidence="7 8">
    <name type="scientific">Oceanisphaera pacifica</name>
    <dbReference type="NCBI Taxonomy" id="2818389"/>
    <lineage>
        <taxon>Bacteria</taxon>
        <taxon>Pseudomonadati</taxon>
        <taxon>Pseudomonadota</taxon>
        <taxon>Gammaproteobacteria</taxon>
        <taxon>Aeromonadales</taxon>
        <taxon>Aeromonadaceae</taxon>
        <taxon>Oceanisphaera</taxon>
    </lineage>
</organism>
<evidence type="ECO:0000313" key="7">
    <source>
        <dbReference type="EMBL" id="MBO1520104.1"/>
    </source>
</evidence>
<comment type="subcellular location">
    <subcellularLocation>
        <location evidence="1">Cell outer membrane</location>
    </subcellularLocation>
</comment>
<dbReference type="PANTHER" id="PTHR38776:SF1">
    <property type="entry name" value="MLTA-INTERACTING PROTEIN-RELATED"/>
    <property type="match status" value="1"/>
</dbReference>
<keyword evidence="8" id="KW-1185">Reference proteome</keyword>
<comment type="caution">
    <text evidence="7">The sequence shown here is derived from an EMBL/GenBank/DDBJ whole genome shotgun (WGS) entry which is preliminary data.</text>
</comment>
<dbReference type="Proteomes" id="UP000664882">
    <property type="component" value="Unassembled WGS sequence"/>
</dbReference>
<sequence>MSRFSLCSLALLTPLLAAPALAQGPWSGSIGAGLMMTPDYLGSNDYTSRAVPDIELNYGDFAYLSWRDGLGINLYQQQNWTISPFLGFHVGRDNEGNISAFEKVDAGMTAGVRVSYQPNMWRYSLKAQTPVTGDVSGYKLSLNANLRQQIAPKWHMGITPSLSYSSSSWTQDMFNVSARDSAYSGLRQYQASSGHLRLGLIGSVTYQFTKHWNLTGVAGATQLTGDAKDSPIVKQVGDATQLLTGVAINYSF</sequence>
<keyword evidence="4" id="KW-0472">Membrane</keyword>
<protein>
    <submittedName>
        <fullName evidence="7">MipA/OmpV family protein</fullName>
    </submittedName>
</protein>
<dbReference type="Pfam" id="PF06629">
    <property type="entry name" value="MipA"/>
    <property type="match status" value="1"/>
</dbReference>
<accession>A0ABS3NHN5</accession>
<dbReference type="InterPro" id="IPR010583">
    <property type="entry name" value="MipA"/>
</dbReference>
<keyword evidence="3 6" id="KW-0732">Signal</keyword>
<dbReference type="RefSeq" id="WP_208005982.1">
    <property type="nucleotide sequence ID" value="NZ_JAGDFX010000012.1"/>
</dbReference>
<evidence type="ECO:0000256" key="5">
    <source>
        <dbReference type="ARBA" id="ARBA00023237"/>
    </source>
</evidence>
<keyword evidence="5" id="KW-0998">Cell outer membrane</keyword>
<evidence type="ECO:0000256" key="2">
    <source>
        <dbReference type="ARBA" id="ARBA00005722"/>
    </source>
</evidence>
<evidence type="ECO:0000256" key="1">
    <source>
        <dbReference type="ARBA" id="ARBA00004442"/>
    </source>
</evidence>